<dbReference type="AlphaFoldDB" id="A4BBH7"/>
<gene>
    <name evidence="1" type="ORF">MED297_00785</name>
</gene>
<accession>A4BBH7</accession>
<dbReference type="EMBL" id="AAOE01000004">
    <property type="protein sequence ID" value="EAR10312.1"/>
    <property type="molecule type" value="Genomic_DNA"/>
</dbReference>
<dbReference type="STRING" id="314283.MED297_00785"/>
<protein>
    <submittedName>
        <fullName evidence="1">Uncharacterized protein</fullName>
    </submittedName>
</protein>
<proteinExistence type="predicted"/>
<reference evidence="1 2" key="1">
    <citation type="submission" date="2006-02" db="EMBL/GenBank/DDBJ databases">
        <authorList>
            <person name="Pinhassi J."/>
            <person name="Pedros-Alio C."/>
            <person name="Ferriera S."/>
            <person name="Johnson J."/>
            <person name="Kravitz S."/>
            <person name="Halpern A."/>
            <person name="Remington K."/>
            <person name="Beeson K."/>
            <person name="Tran B."/>
            <person name="Rogers Y.-H."/>
            <person name="Friedman R."/>
            <person name="Venter J.C."/>
        </authorList>
    </citation>
    <scope>NUCLEOTIDE SEQUENCE [LARGE SCALE GENOMIC DNA]</scope>
    <source>
        <strain evidence="1 2">MED297</strain>
    </source>
</reference>
<comment type="caution">
    <text evidence="1">The sequence shown here is derived from an EMBL/GenBank/DDBJ whole genome shotgun (WGS) entry which is preliminary data.</text>
</comment>
<organism evidence="1 2">
    <name type="scientific">Reinekea blandensis MED297</name>
    <dbReference type="NCBI Taxonomy" id="314283"/>
    <lineage>
        <taxon>Bacteria</taxon>
        <taxon>Pseudomonadati</taxon>
        <taxon>Pseudomonadota</taxon>
        <taxon>Gammaproteobacteria</taxon>
        <taxon>Oceanospirillales</taxon>
        <taxon>Saccharospirillaceae</taxon>
        <taxon>Reinekea</taxon>
    </lineage>
</organism>
<dbReference type="Proteomes" id="UP000005953">
    <property type="component" value="Unassembled WGS sequence"/>
</dbReference>
<evidence type="ECO:0000313" key="1">
    <source>
        <dbReference type="EMBL" id="EAR10312.1"/>
    </source>
</evidence>
<dbReference type="RefSeq" id="WP_008046484.1">
    <property type="nucleotide sequence ID" value="NZ_CH724153.1"/>
</dbReference>
<dbReference type="HOGENOM" id="CLU_1794896_0_0_6"/>
<sequence length="144" mass="16066">MAMDIYIIMTPGTEPDVDFLNRQSNNLELGLLFADDPRPTDADGEVSLTFQGETSGFRMTRVADTEALLSSLPAYAPGLPESPTVYHIRFGYAHFSPVSAYHTAAIFSTLDNVVVYETQNNGYKDTTQLIMIGKQMYDSLYRHN</sequence>
<evidence type="ECO:0000313" key="2">
    <source>
        <dbReference type="Proteomes" id="UP000005953"/>
    </source>
</evidence>
<name>A4BBH7_9GAMM</name>
<keyword evidence="2" id="KW-1185">Reference proteome</keyword>